<name>A0A1C0YZC2_9BACL</name>
<feature type="domain" description="NERD" evidence="1">
    <location>
        <begin position="1"/>
        <end position="90"/>
    </location>
</feature>
<evidence type="ECO:0000313" key="2">
    <source>
        <dbReference type="EMBL" id="OCS92502.1"/>
    </source>
</evidence>
<keyword evidence="3" id="KW-1185">Reference proteome</keyword>
<dbReference type="AlphaFoldDB" id="A0A1C0YZC2"/>
<dbReference type="Pfam" id="PF08378">
    <property type="entry name" value="NERD"/>
    <property type="match status" value="1"/>
</dbReference>
<protein>
    <recommendedName>
        <fullName evidence="1">NERD domain-containing protein</fullName>
    </recommendedName>
</protein>
<gene>
    <name evidence="2" type="ORF">A6K76_06350</name>
</gene>
<dbReference type="Proteomes" id="UP000093482">
    <property type="component" value="Unassembled WGS sequence"/>
</dbReference>
<evidence type="ECO:0000313" key="3">
    <source>
        <dbReference type="Proteomes" id="UP000093482"/>
    </source>
</evidence>
<evidence type="ECO:0000259" key="1">
    <source>
        <dbReference type="PROSITE" id="PS50965"/>
    </source>
</evidence>
<dbReference type="InterPro" id="IPR011528">
    <property type="entry name" value="NERD"/>
</dbReference>
<dbReference type="EMBL" id="MATO01000015">
    <property type="protein sequence ID" value="OCS92502.1"/>
    <property type="molecule type" value="Genomic_DNA"/>
</dbReference>
<organism evidence="2 3">
    <name type="scientific">Caryophanon latum</name>
    <dbReference type="NCBI Taxonomy" id="33977"/>
    <lineage>
        <taxon>Bacteria</taxon>
        <taxon>Bacillati</taxon>
        <taxon>Bacillota</taxon>
        <taxon>Bacilli</taxon>
        <taxon>Bacillales</taxon>
        <taxon>Caryophanaceae</taxon>
        <taxon>Caryophanon</taxon>
    </lineage>
</organism>
<accession>A0A1C0YZC2</accession>
<reference evidence="2 3" key="1">
    <citation type="submission" date="2016-07" db="EMBL/GenBank/DDBJ databases">
        <title>Caryophanon latum genome sequencing.</title>
        <authorList>
            <person name="Verma A."/>
            <person name="Pal Y."/>
            <person name="Krishnamurthi S."/>
        </authorList>
    </citation>
    <scope>NUCLEOTIDE SEQUENCE [LARGE SCALE GENOMIC DNA]</scope>
    <source>
        <strain evidence="2 3">DSM 14151</strain>
    </source>
</reference>
<sequence>MPKANGELTQVDHIVTSPFGIFVIETKNYRGMIFGSEHDKYWTQMLGSHKFSFYSPIFQNRAHVNAVKYAVKRNVPIHSVIVFSNEATLKLPTFEQATVISLKHVRKQLKQYDEPLIASQELTAINEALQQLMSQTMFEKWKKKRRHLKQLKRARVRSR</sequence>
<proteinExistence type="predicted"/>
<dbReference type="PROSITE" id="PS50965">
    <property type="entry name" value="NERD"/>
    <property type="match status" value="1"/>
</dbReference>
<comment type="caution">
    <text evidence="2">The sequence shown here is derived from an EMBL/GenBank/DDBJ whole genome shotgun (WGS) entry which is preliminary data.</text>
</comment>